<dbReference type="EMBL" id="CP038231">
    <property type="protein sequence ID" value="QDH14148.1"/>
    <property type="molecule type" value="Genomic_DNA"/>
</dbReference>
<gene>
    <name evidence="3 5" type="primary">glk</name>
    <name evidence="5" type="ORF">E3E12_08050</name>
</gene>
<keyword evidence="2 3" id="KW-0418">Kinase</keyword>
<keyword evidence="1 3" id="KW-0808">Transferase</keyword>
<feature type="binding site" evidence="3">
    <location>
        <begin position="31"/>
        <end position="36"/>
    </location>
    <ligand>
        <name>ATP</name>
        <dbReference type="ChEBI" id="CHEBI:30616"/>
    </ligand>
</feature>
<dbReference type="PANTHER" id="PTHR47690">
    <property type="entry name" value="GLUCOKINASE"/>
    <property type="match status" value="1"/>
</dbReference>
<evidence type="ECO:0000256" key="4">
    <source>
        <dbReference type="RuleBase" id="RU004046"/>
    </source>
</evidence>
<dbReference type="GO" id="GO:0005829">
    <property type="term" value="C:cytosol"/>
    <property type="evidence" value="ECO:0007669"/>
    <property type="project" value="TreeGrafter"/>
</dbReference>
<accession>A0A4Y6UC52</accession>
<sequence length="352" mass="37242">MGHIAAFSGPYVAKGVSGSDEGVREKEIVAADIGGTHARFGLATVRNGRVQRLDAVEVFNCADFPSLSHAWRAYGRSLGRRLPRAAGIAVACPVSGQVLKMTNMPWVIRPDALRQELEVDDLTLINDFGAVGHAIAQAQTTELVPLCGPDRAMPDSGAITIVGPGTGLGVACILRSGGQDYTILETEGSHIDYAPLDEVEEAIHHFMRKRLKRVSVERLISGMGLSALYEALAHLEGRPTTIHDNKALWMAAMNGEDELAARALERFCLSLGSFAGDMALAHGASAVIIAGGVGARLAGHLPRSGFAQRFSAKGRFQGRMQDLPVKIVTTHDPGLFGAAAAYADGCCSHKPG</sequence>
<keyword evidence="3" id="KW-0067">ATP-binding</keyword>
<dbReference type="Gene3D" id="3.40.367.20">
    <property type="match status" value="1"/>
</dbReference>
<dbReference type="NCBIfam" id="TIGR00749">
    <property type="entry name" value="glk"/>
    <property type="match status" value="1"/>
</dbReference>
<comment type="subcellular location">
    <subcellularLocation>
        <location evidence="3">Cytoplasm</location>
    </subcellularLocation>
</comment>
<keyword evidence="6" id="KW-1185">Reference proteome</keyword>
<dbReference type="EC" id="2.7.1.2" evidence="3"/>
<evidence type="ECO:0000256" key="3">
    <source>
        <dbReference type="HAMAP-Rule" id="MF_00524"/>
    </source>
</evidence>
<dbReference type="Proteomes" id="UP000318709">
    <property type="component" value="Chromosome"/>
</dbReference>
<dbReference type="InterPro" id="IPR003836">
    <property type="entry name" value="Glucokinase"/>
</dbReference>
<reference evidence="5 6" key="1">
    <citation type="submission" date="2019-03" db="EMBL/GenBank/DDBJ databases">
        <title>The complete genome sequence of Swingsia_sp. F3b2 LMG30590(T).</title>
        <authorList>
            <person name="Chua K.-O."/>
            <person name="Chan K.-G."/>
            <person name="See-Too W.-S."/>
        </authorList>
    </citation>
    <scope>NUCLEOTIDE SEQUENCE [LARGE SCALE GENOMIC DNA]</scope>
    <source>
        <strain evidence="5 6">F3b2</strain>
    </source>
</reference>
<dbReference type="SUPFAM" id="SSF53067">
    <property type="entry name" value="Actin-like ATPase domain"/>
    <property type="match status" value="1"/>
</dbReference>
<proteinExistence type="inferred from homology"/>
<organism evidence="5 6">
    <name type="scientific">Formicincola oecophyllae</name>
    <dbReference type="NCBI Taxonomy" id="2558361"/>
    <lineage>
        <taxon>Bacteria</taxon>
        <taxon>Pseudomonadati</taxon>
        <taxon>Pseudomonadota</taxon>
        <taxon>Alphaproteobacteria</taxon>
        <taxon>Acetobacterales</taxon>
        <taxon>Acetobacteraceae</taxon>
        <taxon>Formicincola</taxon>
    </lineage>
</organism>
<evidence type="ECO:0000313" key="5">
    <source>
        <dbReference type="EMBL" id="QDH14148.1"/>
    </source>
</evidence>
<dbReference type="OrthoDB" id="9800595at2"/>
<dbReference type="AlphaFoldDB" id="A0A4Y6UC52"/>
<dbReference type="InterPro" id="IPR050201">
    <property type="entry name" value="Bacterial_glucokinase"/>
</dbReference>
<comment type="catalytic activity">
    <reaction evidence="3">
        <text>D-glucose + ATP = D-glucose 6-phosphate + ADP + H(+)</text>
        <dbReference type="Rhea" id="RHEA:17825"/>
        <dbReference type="ChEBI" id="CHEBI:4167"/>
        <dbReference type="ChEBI" id="CHEBI:15378"/>
        <dbReference type="ChEBI" id="CHEBI:30616"/>
        <dbReference type="ChEBI" id="CHEBI:61548"/>
        <dbReference type="ChEBI" id="CHEBI:456216"/>
        <dbReference type="EC" id="2.7.1.2"/>
    </reaction>
</comment>
<dbReference type="KEGG" id="swf:E3E12_08050"/>
<dbReference type="Pfam" id="PF02685">
    <property type="entry name" value="Glucokinase"/>
    <property type="match status" value="1"/>
</dbReference>
<dbReference type="CDD" id="cd24008">
    <property type="entry name" value="ASKHA_NBD_GLK"/>
    <property type="match status" value="1"/>
</dbReference>
<evidence type="ECO:0000256" key="1">
    <source>
        <dbReference type="ARBA" id="ARBA00022679"/>
    </source>
</evidence>
<dbReference type="PANTHER" id="PTHR47690:SF1">
    <property type="entry name" value="GLUCOKINASE"/>
    <property type="match status" value="1"/>
</dbReference>
<dbReference type="GO" id="GO:0005536">
    <property type="term" value="F:D-glucose binding"/>
    <property type="evidence" value="ECO:0007669"/>
    <property type="project" value="InterPro"/>
</dbReference>
<keyword evidence="3" id="KW-0547">Nucleotide-binding</keyword>
<evidence type="ECO:0000313" key="6">
    <source>
        <dbReference type="Proteomes" id="UP000318709"/>
    </source>
</evidence>
<dbReference type="GO" id="GO:0006096">
    <property type="term" value="P:glycolytic process"/>
    <property type="evidence" value="ECO:0007669"/>
    <property type="project" value="UniProtKB-UniRule"/>
</dbReference>
<dbReference type="GO" id="GO:0004340">
    <property type="term" value="F:glucokinase activity"/>
    <property type="evidence" value="ECO:0007669"/>
    <property type="project" value="UniProtKB-UniRule"/>
</dbReference>
<name>A0A4Y6UC52_9PROT</name>
<dbReference type="Gene3D" id="3.30.420.40">
    <property type="match status" value="1"/>
</dbReference>
<dbReference type="HAMAP" id="MF_00524">
    <property type="entry name" value="Glucokinase"/>
    <property type="match status" value="1"/>
</dbReference>
<keyword evidence="3" id="KW-0963">Cytoplasm</keyword>
<keyword evidence="3" id="KW-0324">Glycolysis</keyword>
<dbReference type="GO" id="GO:0005524">
    <property type="term" value="F:ATP binding"/>
    <property type="evidence" value="ECO:0007669"/>
    <property type="project" value="UniProtKB-UniRule"/>
</dbReference>
<protein>
    <recommendedName>
        <fullName evidence="3">Glucokinase</fullName>
        <ecNumber evidence="3">2.7.1.2</ecNumber>
    </recommendedName>
    <alternativeName>
        <fullName evidence="3">Glucose kinase</fullName>
    </alternativeName>
</protein>
<dbReference type="InterPro" id="IPR043129">
    <property type="entry name" value="ATPase_NBD"/>
</dbReference>
<comment type="similarity">
    <text evidence="3 4">Belongs to the bacterial glucokinase family.</text>
</comment>
<evidence type="ECO:0000256" key="2">
    <source>
        <dbReference type="ARBA" id="ARBA00022777"/>
    </source>
</evidence>